<sequence>MSESALPRRRFLTSGLAAGFAAALPVRQALAADGGTGPLTVLHLTDIHIRPEREAPVRCAGILRKIRERHPEIDLVINTGDSIYAADYSHITRERVLEQWKIWDETVMAGLKGLPILHTIGNHDLWWAGPKEDEMHGIPYVCKRLAIAKPYYSTQHGGWEILALENCRGSLDAAQREWLSEAIKTVPAATPLLVASHLPLFSLAGDYEGGNMKGAKAVIDQLASHAAPVVLISGHIHIQSSESLWNLRFHCNGALSGSWWEAGTQGDGSFKRTPAGYALLKLWPDGRSGWEYFPVPA</sequence>
<dbReference type="InterPro" id="IPR004843">
    <property type="entry name" value="Calcineurin-like_PHP"/>
</dbReference>
<dbReference type="GO" id="GO:0016787">
    <property type="term" value="F:hydrolase activity"/>
    <property type="evidence" value="ECO:0007669"/>
    <property type="project" value="InterPro"/>
</dbReference>
<dbReference type="EMBL" id="JAENIK010000013">
    <property type="protein sequence ID" value="MBK1818063.1"/>
    <property type="molecule type" value="Genomic_DNA"/>
</dbReference>
<dbReference type="Gene3D" id="3.60.21.10">
    <property type="match status" value="1"/>
</dbReference>
<dbReference type="RefSeq" id="WP_200353018.1">
    <property type="nucleotide sequence ID" value="NZ_BAABHZ010000002.1"/>
</dbReference>
<evidence type="ECO:0000256" key="1">
    <source>
        <dbReference type="SAM" id="SignalP"/>
    </source>
</evidence>
<dbReference type="Pfam" id="PF00149">
    <property type="entry name" value="Metallophos"/>
    <property type="match status" value="1"/>
</dbReference>
<dbReference type="PANTHER" id="PTHR43143:SF1">
    <property type="entry name" value="SERINE_THREONINE-PROTEIN PHOSPHATASE CPPED1"/>
    <property type="match status" value="1"/>
</dbReference>
<evidence type="ECO:0000313" key="3">
    <source>
        <dbReference type="EMBL" id="MBK1818063.1"/>
    </source>
</evidence>
<dbReference type="InterPro" id="IPR051918">
    <property type="entry name" value="STPP_CPPED1"/>
</dbReference>
<accession>A0A934VC84</accession>
<dbReference type="PANTHER" id="PTHR43143">
    <property type="entry name" value="METALLOPHOSPHOESTERASE, CALCINEURIN SUPERFAMILY"/>
    <property type="match status" value="1"/>
</dbReference>
<dbReference type="PROSITE" id="PS51318">
    <property type="entry name" value="TAT"/>
    <property type="match status" value="1"/>
</dbReference>
<comment type="caution">
    <text evidence="3">The sequence shown here is derived from an EMBL/GenBank/DDBJ whole genome shotgun (WGS) entry which is preliminary data.</text>
</comment>
<gene>
    <name evidence="3" type="ORF">JIN84_20740</name>
</gene>
<feature type="domain" description="Calcineurin-like phosphoesterase" evidence="2">
    <location>
        <begin position="40"/>
        <end position="238"/>
    </location>
</feature>
<reference evidence="3" key="1">
    <citation type="submission" date="2021-01" db="EMBL/GenBank/DDBJ databases">
        <title>Modified the classification status of verrucomicrobia.</title>
        <authorList>
            <person name="Feng X."/>
        </authorList>
    </citation>
    <scope>NUCLEOTIDE SEQUENCE</scope>
    <source>
        <strain evidence="3">JCM 18052</strain>
    </source>
</reference>
<proteinExistence type="predicted"/>
<feature type="signal peptide" evidence="1">
    <location>
        <begin position="1"/>
        <end position="31"/>
    </location>
</feature>
<evidence type="ECO:0000259" key="2">
    <source>
        <dbReference type="Pfam" id="PF00149"/>
    </source>
</evidence>
<feature type="chain" id="PRO_5036975415" evidence="1">
    <location>
        <begin position="32"/>
        <end position="297"/>
    </location>
</feature>
<keyword evidence="4" id="KW-1185">Reference proteome</keyword>
<dbReference type="Proteomes" id="UP000600139">
    <property type="component" value="Unassembled WGS sequence"/>
</dbReference>
<dbReference type="AlphaFoldDB" id="A0A934VC84"/>
<organism evidence="3 4">
    <name type="scientific">Luteolibacter yonseiensis</name>
    <dbReference type="NCBI Taxonomy" id="1144680"/>
    <lineage>
        <taxon>Bacteria</taxon>
        <taxon>Pseudomonadati</taxon>
        <taxon>Verrucomicrobiota</taxon>
        <taxon>Verrucomicrobiia</taxon>
        <taxon>Verrucomicrobiales</taxon>
        <taxon>Verrucomicrobiaceae</taxon>
        <taxon>Luteolibacter</taxon>
    </lineage>
</organism>
<protein>
    <submittedName>
        <fullName evidence="3">Metallophosphoesterase</fullName>
    </submittedName>
</protein>
<name>A0A934VC84_9BACT</name>
<dbReference type="SUPFAM" id="SSF56300">
    <property type="entry name" value="Metallo-dependent phosphatases"/>
    <property type="match status" value="1"/>
</dbReference>
<dbReference type="InterPro" id="IPR006311">
    <property type="entry name" value="TAT_signal"/>
</dbReference>
<evidence type="ECO:0000313" key="4">
    <source>
        <dbReference type="Proteomes" id="UP000600139"/>
    </source>
</evidence>
<keyword evidence="1" id="KW-0732">Signal</keyword>
<dbReference type="InterPro" id="IPR029052">
    <property type="entry name" value="Metallo-depent_PP-like"/>
</dbReference>